<name>A0A4S8JRI8_MUSBA</name>
<evidence type="ECO:0000259" key="1">
    <source>
        <dbReference type="Pfam" id="PF03478"/>
    </source>
</evidence>
<dbReference type="AlphaFoldDB" id="A0A4S8JRI8"/>
<keyword evidence="3" id="KW-1185">Reference proteome</keyword>
<comment type="caution">
    <text evidence="2">The sequence shown here is derived from an EMBL/GenBank/DDBJ whole genome shotgun (WGS) entry which is preliminary data.</text>
</comment>
<gene>
    <name evidence="2" type="ORF">C4D60_Mb01t29060</name>
</gene>
<reference evidence="2 3" key="1">
    <citation type="journal article" date="2019" name="Nat. Plants">
        <title>Genome sequencing of Musa balbisiana reveals subgenome evolution and function divergence in polyploid bananas.</title>
        <authorList>
            <person name="Yao X."/>
        </authorList>
    </citation>
    <scope>NUCLEOTIDE SEQUENCE [LARGE SCALE GENOMIC DNA]</scope>
    <source>
        <strain evidence="3">cv. DH-PKW</strain>
        <tissue evidence="2">Leaves</tissue>
    </source>
</reference>
<proteinExistence type="predicted"/>
<dbReference type="Pfam" id="PF03478">
    <property type="entry name" value="Beta-prop_KIB1-4"/>
    <property type="match status" value="1"/>
</dbReference>
<dbReference type="InterPro" id="IPR005174">
    <property type="entry name" value="KIB1-4_b-propeller"/>
</dbReference>
<feature type="domain" description="KIB1-4 beta-propeller" evidence="1">
    <location>
        <begin position="2"/>
        <end position="78"/>
    </location>
</feature>
<dbReference type="Proteomes" id="UP000317650">
    <property type="component" value="Chromosome 1"/>
</dbReference>
<evidence type="ECO:0000313" key="3">
    <source>
        <dbReference type="Proteomes" id="UP000317650"/>
    </source>
</evidence>
<protein>
    <recommendedName>
        <fullName evidence="1">KIB1-4 beta-propeller domain-containing protein</fullName>
    </recommendedName>
</protein>
<sequence length="89" mass="9826">MSCIGSSFGWLILCGDCGLIKLFNPLIGEDIRLPHLLGFPFHILMPGPDEVGNDIEEAVVSSDPTLDRDFAAILLKRGVDISCLTWRQR</sequence>
<accession>A0A4S8JRI8</accession>
<dbReference type="EMBL" id="PYDT01000004">
    <property type="protein sequence ID" value="THU64686.1"/>
    <property type="molecule type" value="Genomic_DNA"/>
</dbReference>
<organism evidence="2 3">
    <name type="scientific">Musa balbisiana</name>
    <name type="common">Banana</name>
    <dbReference type="NCBI Taxonomy" id="52838"/>
    <lineage>
        <taxon>Eukaryota</taxon>
        <taxon>Viridiplantae</taxon>
        <taxon>Streptophyta</taxon>
        <taxon>Embryophyta</taxon>
        <taxon>Tracheophyta</taxon>
        <taxon>Spermatophyta</taxon>
        <taxon>Magnoliopsida</taxon>
        <taxon>Liliopsida</taxon>
        <taxon>Zingiberales</taxon>
        <taxon>Musaceae</taxon>
        <taxon>Musa</taxon>
    </lineage>
</organism>
<evidence type="ECO:0000313" key="2">
    <source>
        <dbReference type="EMBL" id="THU64686.1"/>
    </source>
</evidence>